<dbReference type="Pfam" id="PF00319">
    <property type="entry name" value="SRF-TF"/>
    <property type="match status" value="1"/>
</dbReference>
<evidence type="ECO:0000256" key="6">
    <source>
        <dbReference type="SAM" id="Coils"/>
    </source>
</evidence>
<keyword evidence="6" id="KW-0175">Coiled coil</keyword>
<dbReference type="SUPFAM" id="SSF55455">
    <property type="entry name" value="SRF-like"/>
    <property type="match status" value="1"/>
</dbReference>
<dbReference type="GO" id="GO:0046983">
    <property type="term" value="F:protein dimerization activity"/>
    <property type="evidence" value="ECO:0007669"/>
    <property type="project" value="InterPro"/>
</dbReference>
<dbReference type="PANTHER" id="PTHR11945">
    <property type="entry name" value="MADS BOX PROTEIN"/>
    <property type="match status" value="1"/>
</dbReference>
<dbReference type="GO" id="GO:0005634">
    <property type="term" value="C:nucleus"/>
    <property type="evidence" value="ECO:0007669"/>
    <property type="project" value="UniProtKB-SubCell"/>
</dbReference>
<dbReference type="GO" id="GO:0006357">
    <property type="term" value="P:regulation of transcription by RNA polymerase II"/>
    <property type="evidence" value="ECO:0000318"/>
    <property type="project" value="GO_Central"/>
</dbReference>
<dbReference type="Proteomes" id="UP000030748">
    <property type="component" value="Unassembled WGS sequence"/>
</dbReference>
<dbReference type="InterPro" id="IPR036879">
    <property type="entry name" value="TF_MADSbox_sf"/>
</dbReference>
<evidence type="ECO:0000256" key="2">
    <source>
        <dbReference type="ARBA" id="ARBA00023015"/>
    </source>
</evidence>
<dbReference type="FunFam" id="3.40.1810.10:FF:000006">
    <property type="entry name" value="Agamous-like MADS-box protein AGL62"/>
    <property type="match status" value="1"/>
</dbReference>
<organism evidence="8 9">
    <name type="scientific">Erythranthe guttata</name>
    <name type="common">Yellow monkey flower</name>
    <name type="synonym">Mimulus guttatus</name>
    <dbReference type="NCBI Taxonomy" id="4155"/>
    <lineage>
        <taxon>Eukaryota</taxon>
        <taxon>Viridiplantae</taxon>
        <taxon>Streptophyta</taxon>
        <taxon>Embryophyta</taxon>
        <taxon>Tracheophyta</taxon>
        <taxon>Spermatophyta</taxon>
        <taxon>Magnoliopsida</taxon>
        <taxon>eudicotyledons</taxon>
        <taxon>Gunneridae</taxon>
        <taxon>Pentapetalae</taxon>
        <taxon>asterids</taxon>
        <taxon>lamiids</taxon>
        <taxon>Lamiales</taxon>
        <taxon>Phrymaceae</taxon>
        <taxon>Erythranthe</taxon>
    </lineage>
</organism>
<protein>
    <recommendedName>
        <fullName evidence="7">MADS-box domain-containing protein</fullName>
    </recommendedName>
</protein>
<evidence type="ECO:0000256" key="3">
    <source>
        <dbReference type="ARBA" id="ARBA00023125"/>
    </source>
</evidence>
<dbReference type="Gene3D" id="3.40.1810.10">
    <property type="entry name" value="Transcription factor, MADS-box"/>
    <property type="match status" value="1"/>
</dbReference>
<evidence type="ECO:0000259" key="7">
    <source>
        <dbReference type="PROSITE" id="PS50066"/>
    </source>
</evidence>
<evidence type="ECO:0000313" key="9">
    <source>
        <dbReference type="Proteomes" id="UP000030748"/>
    </source>
</evidence>
<keyword evidence="5" id="KW-0539">Nucleus</keyword>
<keyword evidence="9" id="KW-1185">Reference proteome</keyword>
<accession>A0A022RN47</accession>
<dbReference type="eggNOG" id="KOG0014">
    <property type="taxonomic scope" value="Eukaryota"/>
</dbReference>
<dbReference type="InterPro" id="IPR002100">
    <property type="entry name" value="TF_MADSbox"/>
</dbReference>
<reference evidence="8 9" key="1">
    <citation type="journal article" date="2013" name="Proc. Natl. Acad. Sci. U.S.A.">
        <title>Fine-scale variation in meiotic recombination in Mimulus inferred from population shotgun sequencing.</title>
        <authorList>
            <person name="Hellsten U."/>
            <person name="Wright K.M."/>
            <person name="Jenkins J."/>
            <person name="Shu S."/>
            <person name="Yuan Y."/>
            <person name="Wessler S.R."/>
            <person name="Schmutz J."/>
            <person name="Willis J.H."/>
            <person name="Rokhsar D.S."/>
        </authorList>
    </citation>
    <scope>NUCLEOTIDE SEQUENCE [LARGE SCALE GENOMIC DNA]</scope>
    <source>
        <strain evidence="9">cv. DUN x IM62</strain>
    </source>
</reference>
<dbReference type="PROSITE" id="PS50066">
    <property type="entry name" value="MADS_BOX_2"/>
    <property type="match status" value="1"/>
</dbReference>
<keyword evidence="3" id="KW-0238">DNA-binding</keyword>
<evidence type="ECO:0000313" key="8">
    <source>
        <dbReference type="EMBL" id="EYU40380.1"/>
    </source>
</evidence>
<keyword evidence="2" id="KW-0805">Transcription regulation</keyword>
<evidence type="ECO:0000256" key="5">
    <source>
        <dbReference type="ARBA" id="ARBA00023242"/>
    </source>
</evidence>
<evidence type="ECO:0000256" key="4">
    <source>
        <dbReference type="ARBA" id="ARBA00023163"/>
    </source>
</evidence>
<proteinExistence type="predicted"/>
<feature type="coiled-coil region" evidence="6">
    <location>
        <begin position="135"/>
        <end position="166"/>
    </location>
</feature>
<dbReference type="GO" id="GO:0000981">
    <property type="term" value="F:DNA-binding transcription factor activity, RNA polymerase II-specific"/>
    <property type="evidence" value="ECO:0000318"/>
    <property type="project" value="GO_Central"/>
</dbReference>
<dbReference type="GO" id="GO:0000978">
    <property type="term" value="F:RNA polymerase II cis-regulatory region sequence-specific DNA binding"/>
    <property type="evidence" value="ECO:0000318"/>
    <property type="project" value="GO_Central"/>
</dbReference>
<dbReference type="EMBL" id="KI630402">
    <property type="protein sequence ID" value="EYU40380.1"/>
    <property type="molecule type" value="Genomic_DNA"/>
</dbReference>
<evidence type="ECO:0000256" key="1">
    <source>
        <dbReference type="ARBA" id="ARBA00004123"/>
    </source>
</evidence>
<dbReference type="PANTHER" id="PTHR11945:SF776">
    <property type="entry name" value="AGAMOUS-LIKE 50-RELATED"/>
    <property type="match status" value="1"/>
</dbReference>
<gene>
    <name evidence="8" type="ORF">MIMGU_mgv1a019151mg</name>
</gene>
<dbReference type="PRINTS" id="PR00404">
    <property type="entry name" value="MADSDOMAIN"/>
</dbReference>
<dbReference type="SMART" id="SM00432">
    <property type="entry name" value="MADS"/>
    <property type="match status" value="1"/>
</dbReference>
<sequence length="219" mass="24696">MGRRKIEIKKIEKKSSLQVTFSKRRIGLFRKASELSVLCGAEIAILVQSPANKIFSYGHPSVETLIHRHQTGGGGGGSSAASSIIPYKEDGRSKYDEAVKKLEIVKRSMKQESSSSSNTRFWWDEPLDGMELYELEEYAEAMEALKDNVSRRVEEMEKQKSNAASASTSDLDRSFQINYQDFDGCKSELEEMLIKAEAGVLDIDELFNFTQDPTIFFDL</sequence>
<feature type="domain" description="MADS-box" evidence="7">
    <location>
        <begin position="1"/>
        <end position="61"/>
    </location>
</feature>
<comment type="subcellular location">
    <subcellularLocation>
        <location evidence="1">Nucleus</location>
    </subcellularLocation>
</comment>
<keyword evidence="4" id="KW-0804">Transcription</keyword>
<dbReference type="AlphaFoldDB" id="A0A022RN47"/>
<name>A0A022RN47_ERYGU</name>